<evidence type="ECO:0008006" key="3">
    <source>
        <dbReference type="Google" id="ProtNLM"/>
    </source>
</evidence>
<accession>A0A9D4A5U3</accession>
<gene>
    <name evidence="1" type="ORF">J1N35_018091</name>
</gene>
<reference evidence="1 2" key="1">
    <citation type="journal article" date="2021" name="Plant Biotechnol. J.">
        <title>Multi-omics assisted identification of the key and species-specific regulatory components of drought-tolerant mechanisms in Gossypium stocksii.</title>
        <authorList>
            <person name="Yu D."/>
            <person name="Ke L."/>
            <person name="Zhang D."/>
            <person name="Wu Y."/>
            <person name="Sun Y."/>
            <person name="Mei J."/>
            <person name="Sun J."/>
            <person name="Sun Y."/>
        </authorList>
    </citation>
    <scope>NUCLEOTIDE SEQUENCE [LARGE SCALE GENOMIC DNA]</scope>
    <source>
        <strain evidence="2">cv. E1</strain>
        <tissue evidence="1">Leaf</tissue>
    </source>
</reference>
<dbReference type="EMBL" id="JAIQCV010000006">
    <property type="protein sequence ID" value="KAH1090834.1"/>
    <property type="molecule type" value="Genomic_DNA"/>
</dbReference>
<dbReference type="AlphaFoldDB" id="A0A9D4A5U3"/>
<comment type="caution">
    <text evidence="1">The sequence shown here is derived from an EMBL/GenBank/DDBJ whole genome shotgun (WGS) entry which is preliminary data.</text>
</comment>
<evidence type="ECO:0000313" key="1">
    <source>
        <dbReference type="EMBL" id="KAH1090834.1"/>
    </source>
</evidence>
<protein>
    <recommendedName>
        <fullName evidence="3">Gag-pol polyprotein</fullName>
    </recommendedName>
</protein>
<sequence length="64" mass="7683">MMAFIKSFDEKSWRSILTGWEHPFTKVDEVKTSKFELTWTTKEEKFANVNSKTLYAIFYRVDPQ</sequence>
<organism evidence="1 2">
    <name type="scientific">Gossypium stocksii</name>
    <dbReference type="NCBI Taxonomy" id="47602"/>
    <lineage>
        <taxon>Eukaryota</taxon>
        <taxon>Viridiplantae</taxon>
        <taxon>Streptophyta</taxon>
        <taxon>Embryophyta</taxon>
        <taxon>Tracheophyta</taxon>
        <taxon>Spermatophyta</taxon>
        <taxon>Magnoliopsida</taxon>
        <taxon>eudicotyledons</taxon>
        <taxon>Gunneridae</taxon>
        <taxon>Pentapetalae</taxon>
        <taxon>rosids</taxon>
        <taxon>malvids</taxon>
        <taxon>Malvales</taxon>
        <taxon>Malvaceae</taxon>
        <taxon>Malvoideae</taxon>
        <taxon>Gossypium</taxon>
    </lineage>
</organism>
<keyword evidence="2" id="KW-1185">Reference proteome</keyword>
<proteinExistence type="predicted"/>
<name>A0A9D4A5U3_9ROSI</name>
<dbReference type="Proteomes" id="UP000828251">
    <property type="component" value="Unassembled WGS sequence"/>
</dbReference>
<evidence type="ECO:0000313" key="2">
    <source>
        <dbReference type="Proteomes" id="UP000828251"/>
    </source>
</evidence>